<feature type="region of interest" description="Disordered" evidence="1">
    <location>
        <begin position="130"/>
        <end position="234"/>
    </location>
</feature>
<organism evidence="3 4">
    <name type="scientific">Oryza rufipogon</name>
    <name type="common">Brownbeard rice</name>
    <name type="synonym">Asian wild rice</name>
    <dbReference type="NCBI Taxonomy" id="4529"/>
    <lineage>
        <taxon>Eukaryota</taxon>
        <taxon>Viridiplantae</taxon>
        <taxon>Streptophyta</taxon>
        <taxon>Embryophyta</taxon>
        <taxon>Tracheophyta</taxon>
        <taxon>Spermatophyta</taxon>
        <taxon>Magnoliopsida</taxon>
        <taxon>Liliopsida</taxon>
        <taxon>Poales</taxon>
        <taxon>Poaceae</taxon>
        <taxon>BOP clade</taxon>
        <taxon>Oryzoideae</taxon>
        <taxon>Oryzeae</taxon>
        <taxon>Oryzinae</taxon>
        <taxon>Oryza</taxon>
    </lineage>
</organism>
<reference evidence="4" key="1">
    <citation type="submission" date="2013-06" db="EMBL/GenBank/DDBJ databases">
        <authorList>
            <person name="Zhao Q."/>
        </authorList>
    </citation>
    <scope>NUCLEOTIDE SEQUENCE</scope>
    <source>
        <strain evidence="4">cv. W1943</strain>
    </source>
</reference>
<feature type="compositionally biased region" description="Low complexity" evidence="1">
    <location>
        <begin position="298"/>
        <end position="307"/>
    </location>
</feature>
<name>A0A0E0PD51_ORYRU</name>
<keyword evidence="2" id="KW-0812">Transmembrane</keyword>
<accession>A0A0E0PD51</accession>
<sequence length="320" mass="34875">MKVSHYLFPLFSHFSSRATTGVGGEEDAGAAGDVVAGAREHEATRPVTRRQEHEATQRREPGRRRIHDRLDGIPLKPPPPPIVVALQRCHQLLRLQHHLVEVAFAVIKDGLELADGLVVVVDGVQHSRSMKRRGRRMRPPLWARRRRRRRRGRARGSRGITDLLAPCTEQQQTGSSQIERRRRRSCRSGEEATAPVEANTYDVAKRDGVEEGGGAAQLDSSEGSSSPKREAAWRMDSASWMSSSMASMADDDMGGDNAEAKQVWPVGGGHGGAVMGFVPAGTAVAALLLLLVRAAAAASPRHPAALRWPPRAESDKEGEE</sequence>
<feature type="transmembrane region" description="Helical" evidence="2">
    <location>
        <begin position="271"/>
        <end position="292"/>
    </location>
</feature>
<feature type="compositionally biased region" description="Basic and acidic residues" evidence="1">
    <location>
        <begin position="40"/>
        <end position="60"/>
    </location>
</feature>
<dbReference type="EnsemblPlants" id="ORUFI04G24490.1">
    <property type="protein sequence ID" value="ORUFI04G24490.1"/>
    <property type="gene ID" value="ORUFI04G24490"/>
</dbReference>
<evidence type="ECO:0000313" key="3">
    <source>
        <dbReference type="EnsemblPlants" id="ORUFI04G24490.1"/>
    </source>
</evidence>
<proteinExistence type="predicted"/>
<keyword evidence="2" id="KW-1133">Transmembrane helix</keyword>
<feature type="region of interest" description="Disordered" evidence="1">
    <location>
        <begin position="40"/>
        <end position="63"/>
    </location>
</feature>
<keyword evidence="2" id="KW-0472">Membrane</keyword>
<evidence type="ECO:0000256" key="2">
    <source>
        <dbReference type="SAM" id="Phobius"/>
    </source>
</evidence>
<dbReference type="Gramene" id="ORUFI04G24490.1">
    <property type="protein sequence ID" value="ORUFI04G24490.1"/>
    <property type="gene ID" value="ORUFI04G24490"/>
</dbReference>
<feature type="compositionally biased region" description="Basic residues" evidence="1">
    <location>
        <begin position="130"/>
        <end position="156"/>
    </location>
</feature>
<dbReference type="Proteomes" id="UP000008022">
    <property type="component" value="Unassembled WGS sequence"/>
</dbReference>
<keyword evidence="4" id="KW-1185">Reference proteome</keyword>
<feature type="compositionally biased region" description="Basic and acidic residues" evidence="1">
    <location>
        <begin position="310"/>
        <end position="320"/>
    </location>
</feature>
<dbReference type="AlphaFoldDB" id="A0A0E0PD51"/>
<protein>
    <submittedName>
        <fullName evidence="3">Uncharacterized protein</fullName>
    </submittedName>
</protein>
<feature type="region of interest" description="Disordered" evidence="1">
    <location>
        <begin position="298"/>
        <end position="320"/>
    </location>
</feature>
<evidence type="ECO:0000313" key="4">
    <source>
        <dbReference type="Proteomes" id="UP000008022"/>
    </source>
</evidence>
<dbReference type="HOGENOM" id="CLU_869830_0_0_1"/>
<reference evidence="3" key="2">
    <citation type="submission" date="2015-06" db="UniProtKB">
        <authorList>
            <consortium name="EnsemblPlants"/>
        </authorList>
    </citation>
    <scope>IDENTIFICATION</scope>
</reference>
<evidence type="ECO:0000256" key="1">
    <source>
        <dbReference type="SAM" id="MobiDB-lite"/>
    </source>
</evidence>
<feature type="compositionally biased region" description="Polar residues" evidence="1">
    <location>
        <begin position="168"/>
        <end position="177"/>
    </location>
</feature>